<proteinExistence type="predicted"/>
<dbReference type="Proteomes" id="UP000245626">
    <property type="component" value="Unassembled WGS sequence"/>
</dbReference>
<reference evidence="1 2" key="1">
    <citation type="journal article" date="2018" name="Mol. Biol. Evol.">
        <title>Broad Genomic Sampling Reveals a Smut Pathogenic Ancestry of the Fungal Clade Ustilaginomycotina.</title>
        <authorList>
            <person name="Kijpornyongpan T."/>
            <person name="Mondo S.J."/>
            <person name="Barry K."/>
            <person name="Sandor L."/>
            <person name="Lee J."/>
            <person name="Lipzen A."/>
            <person name="Pangilinan J."/>
            <person name="LaButti K."/>
            <person name="Hainaut M."/>
            <person name="Henrissat B."/>
            <person name="Grigoriev I.V."/>
            <person name="Spatafora J.W."/>
            <person name="Aime M.C."/>
        </authorList>
    </citation>
    <scope>NUCLEOTIDE SEQUENCE [LARGE SCALE GENOMIC DNA]</scope>
    <source>
        <strain evidence="1 2">SA 807</strain>
    </source>
</reference>
<evidence type="ECO:0000313" key="2">
    <source>
        <dbReference type="Proteomes" id="UP000245626"/>
    </source>
</evidence>
<name>A0ACD0NZZ3_9BASI</name>
<organism evidence="1 2">
    <name type="scientific">Violaceomyces palustris</name>
    <dbReference type="NCBI Taxonomy" id="1673888"/>
    <lineage>
        <taxon>Eukaryota</taxon>
        <taxon>Fungi</taxon>
        <taxon>Dikarya</taxon>
        <taxon>Basidiomycota</taxon>
        <taxon>Ustilaginomycotina</taxon>
        <taxon>Ustilaginomycetes</taxon>
        <taxon>Violaceomycetales</taxon>
        <taxon>Violaceomycetaceae</taxon>
        <taxon>Violaceomyces</taxon>
    </lineage>
</organism>
<dbReference type="EMBL" id="KZ819851">
    <property type="protein sequence ID" value="PWN51336.1"/>
    <property type="molecule type" value="Genomic_DNA"/>
</dbReference>
<accession>A0ACD0NZZ3</accession>
<evidence type="ECO:0000313" key="1">
    <source>
        <dbReference type="EMBL" id="PWN51336.1"/>
    </source>
</evidence>
<keyword evidence="2" id="KW-1185">Reference proteome</keyword>
<protein>
    <submittedName>
        <fullName evidence="1">Uncharacterized protein</fullName>
    </submittedName>
</protein>
<sequence length="182" mass="19966">MEYMQTFSRGVLGKWLESCAVRWMRVRGEERGKGKKPLCVKNNIGRLKEEAVAEAEADAEARQGLASGFGKVTERENALPNHSSSRPSRAMLKLHSSSTRSNAFILGWNRSLHLAGSRRAPLNSLPQAPQSWRRAARKSTRWGKEGGSHPPTCLPTLQAACPRSHSLSRNRSEPATIPAGGV</sequence>
<gene>
    <name evidence="1" type="ORF">IE53DRAFT_53469</name>
</gene>